<feature type="chain" id="PRO_5030633291" evidence="1">
    <location>
        <begin position="25"/>
        <end position="193"/>
    </location>
</feature>
<reference evidence="3" key="1">
    <citation type="submission" date="2018-09" db="EMBL/GenBank/DDBJ databases">
        <title>Genome sequencing and analysis.</title>
        <authorList>
            <person name="Huang Y.-T."/>
        </authorList>
    </citation>
    <scope>NUCLEOTIDE SEQUENCE</scope>
    <source>
        <strain evidence="3">HIDE</strain>
    </source>
</reference>
<dbReference type="EMBL" id="CP032664">
    <property type="protein sequence ID" value="QQO81893.1"/>
    <property type="molecule type" value="Genomic_DNA"/>
</dbReference>
<evidence type="ECO:0000256" key="1">
    <source>
        <dbReference type="SAM" id="SignalP"/>
    </source>
</evidence>
<dbReference type="Pfam" id="PF11845">
    <property type="entry name" value="Tll0287-like"/>
    <property type="match status" value="1"/>
</dbReference>
<feature type="signal peptide" evidence="1">
    <location>
        <begin position="1"/>
        <end position="24"/>
    </location>
</feature>
<name>A0A7T8IN49_9GAMM</name>
<protein>
    <submittedName>
        <fullName evidence="3">DUF3365 domain-containing protein</fullName>
    </submittedName>
</protein>
<proteinExistence type="predicted"/>
<keyword evidence="1" id="KW-0732">Signal</keyword>
<evidence type="ECO:0000313" key="3">
    <source>
        <dbReference type="EMBL" id="QQO81893.1"/>
    </source>
</evidence>
<evidence type="ECO:0000259" key="2">
    <source>
        <dbReference type="Pfam" id="PF11845"/>
    </source>
</evidence>
<feature type="domain" description="Tll0287-like" evidence="2">
    <location>
        <begin position="34"/>
        <end position="187"/>
    </location>
</feature>
<accession>A0A7T8IN49</accession>
<gene>
    <name evidence="3" type="ORF">D7032_00685</name>
</gene>
<dbReference type="InterPro" id="IPR021796">
    <property type="entry name" value="Tll0287-like_dom"/>
</dbReference>
<dbReference type="AlphaFoldDB" id="A0A7T8IN49"/>
<sequence length="193" mass="20720">MECPMLKPTLIALLAFAVVNQAIAEPATAEFKTEAAALAKRFAQTLKPQLQQALAEGGPVAAIEVCSHKAPEIARQLSAESGWQVKRVSLKSRNPAAEPEAWQRQVLLSFDQRAAAGEDPQTLSQVAQTESQLRFMKAQGVAPLCLTCHGSQLAPEVKTALDKHYPNDSARGYQPGQIRGAISIVAPRLSAQN</sequence>
<organism evidence="3">
    <name type="scientific">Shewanella algae</name>
    <dbReference type="NCBI Taxonomy" id="38313"/>
    <lineage>
        <taxon>Bacteria</taxon>
        <taxon>Pseudomonadati</taxon>
        <taxon>Pseudomonadota</taxon>
        <taxon>Gammaproteobacteria</taxon>
        <taxon>Alteromonadales</taxon>
        <taxon>Shewanellaceae</taxon>
        <taxon>Shewanella</taxon>
    </lineage>
</organism>